<dbReference type="Proteomes" id="UP000283210">
    <property type="component" value="Chromosome 6"/>
</dbReference>
<feature type="compositionally biased region" description="Basic and acidic residues" evidence="10">
    <location>
        <begin position="161"/>
        <end position="178"/>
    </location>
</feature>
<dbReference type="InterPro" id="IPR008805">
    <property type="entry name" value="RIB43A"/>
</dbReference>
<evidence type="ECO:0000256" key="7">
    <source>
        <dbReference type="ARBA" id="ARBA00023212"/>
    </source>
</evidence>
<comment type="similarity">
    <text evidence="2">Belongs to the RIB43A family.</text>
</comment>
<evidence type="ECO:0000256" key="3">
    <source>
        <dbReference type="ARBA" id="ARBA00022490"/>
    </source>
</evidence>
<keyword evidence="3" id="KW-0963">Cytoplasm</keyword>
<keyword evidence="7" id="KW-0206">Cytoskeleton</keyword>
<evidence type="ECO:0000256" key="6">
    <source>
        <dbReference type="ARBA" id="ARBA00023069"/>
    </source>
</evidence>
<evidence type="ECO:0000256" key="1">
    <source>
        <dbReference type="ARBA" id="ARBA00004611"/>
    </source>
</evidence>
<organism evidence="11 12">
    <name type="scientific">Oryzias javanicus</name>
    <name type="common">Javanese ricefish</name>
    <name type="synonym">Aplocheilus javanicus</name>
    <dbReference type="NCBI Taxonomy" id="123683"/>
    <lineage>
        <taxon>Eukaryota</taxon>
        <taxon>Metazoa</taxon>
        <taxon>Chordata</taxon>
        <taxon>Craniata</taxon>
        <taxon>Vertebrata</taxon>
        <taxon>Euteleostomi</taxon>
        <taxon>Actinopterygii</taxon>
        <taxon>Neopterygii</taxon>
        <taxon>Teleostei</taxon>
        <taxon>Neoteleostei</taxon>
        <taxon>Acanthomorphata</taxon>
        <taxon>Ovalentaria</taxon>
        <taxon>Atherinomorphae</taxon>
        <taxon>Beloniformes</taxon>
        <taxon>Adrianichthyidae</taxon>
        <taxon>Oryziinae</taxon>
        <taxon>Oryzias</taxon>
    </lineage>
</organism>
<keyword evidence="6" id="KW-0969">Cilium</keyword>
<dbReference type="EMBL" id="CM012442">
    <property type="protein sequence ID" value="RVE72293.1"/>
    <property type="molecule type" value="Genomic_DNA"/>
</dbReference>
<feature type="compositionally biased region" description="Basic and acidic residues" evidence="10">
    <location>
        <begin position="287"/>
        <end position="306"/>
    </location>
</feature>
<evidence type="ECO:0000256" key="10">
    <source>
        <dbReference type="SAM" id="MobiDB-lite"/>
    </source>
</evidence>
<accession>A0A437DBI9</accession>
<comment type="subcellular location">
    <subcellularLocation>
        <location evidence="1">Cytoplasm</location>
        <location evidence="1">Cytoskeleton</location>
        <location evidence="1">Flagellum axoneme</location>
    </subcellularLocation>
</comment>
<keyword evidence="8" id="KW-0966">Cell projection</keyword>
<protein>
    <recommendedName>
        <fullName evidence="13">RIB43A-like with coiled-coils protein 2</fullName>
    </recommendedName>
</protein>
<reference evidence="11 12" key="2">
    <citation type="submission" date="2019-01" db="EMBL/GenBank/DDBJ databases">
        <title>A chromosome length genome reference of the Java medaka (oryzias javanicus).</title>
        <authorList>
            <person name="Herpin A."/>
            <person name="Takehana Y."/>
            <person name="Naruse K."/>
            <person name="Ansai S."/>
            <person name="Kawaguchi M."/>
        </authorList>
    </citation>
    <scope>NUCLEOTIDE SEQUENCE [LARGE SCALE GENOMIC DNA]</scope>
    <source>
        <strain evidence="11">RS831</strain>
        <tissue evidence="11">Whole body</tissue>
    </source>
</reference>
<feature type="compositionally biased region" description="Basic residues" evidence="10">
    <location>
        <begin position="310"/>
        <end position="322"/>
    </location>
</feature>
<dbReference type="AlphaFoldDB" id="A0A437DBI9"/>
<comment type="subunit">
    <text evidence="9">Microtubule inner protein component of sperm flagellar doublet microtubules.</text>
</comment>
<feature type="compositionally biased region" description="Basic and acidic residues" evidence="10">
    <location>
        <begin position="264"/>
        <end position="280"/>
    </location>
</feature>
<feature type="compositionally biased region" description="Low complexity" evidence="10">
    <location>
        <begin position="323"/>
        <end position="338"/>
    </location>
</feature>
<reference evidence="11 12" key="1">
    <citation type="submission" date="2018-11" db="EMBL/GenBank/DDBJ databases">
        <authorList>
            <person name="Lopez-Roques C."/>
            <person name="Donnadieu C."/>
            <person name="Bouchez O."/>
            <person name="Klopp C."/>
            <person name="Cabau C."/>
            <person name="Zahm M."/>
        </authorList>
    </citation>
    <scope>NUCLEOTIDE SEQUENCE [LARGE SCALE GENOMIC DNA]</scope>
    <source>
        <strain evidence="11">RS831</strain>
        <tissue evidence="11">Whole body</tissue>
    </source>
</reference>
<evidence type="ECO:0000313" key="12">
    <source>
        <dbReference type="Proteomes" id="UP000283210"/>
    </source>
</evidence>
<evidence type="ECO:0000256" key="5">
    <source>
        <dbReference type="ARBA" id="ARBA00023054"/>
    </source>
</evidence>
<evidence type="ECO:0008006" key="13">
    <source>
        <dbReference type="Google" id="ProtNLM"/>
    </source>
</evidence>
<name>A0A437DBI9_ORYJA</name>
<feature type="region of interest" description="Disordered" evidence="10">
    <location>
        <begin position="97"/>
        <end position="178"/>
    </location>
</feature>
<evidence type="ECO:0000256" key="9">
    <source>
        <dbReference type="ARBA" id="ARBA00046435"/>
    </source>
</evidence>
<dbReference type="PANTHER" id="PTHR14517:SF10">
    <property type="entry name" value="RIB43A-LIKE WITH COILED-COILS PROTEIN 2"/>
    <property type="match status" value="1"/>
</dbReference>
<dbReference type="PANTHER" id="PTHR14517">
    <property type="entry name" value="RIB43A-RELATED"/>
    <property type="match status" value="1"/>
</dbReference>
<sequence>MQNIELSSERAARLILERRRDREAERRERVFNDKVRTMGVDREALDEQVREKRRQEEKVKKEQEAFDAEALRQSSAAGVLQITQMKQKHEREKALHTFRSQNQQPRTRKEFDLNDPDRWRKMDPSEAQMILPGLAGEDPTRSSRRHRQKEQLREWLAQQQAEREASRGQRELEEQKYNQSREEILNKAGERLRLQMEQRREAAIATKNYNLAMIEEKHQLKAQNDPDYVLESAAVPGFSPGADARPPPETVQQVIQFQEYQIQEKKRLEVERNREEEMRNSRMPRAAVRESGCRRIRDQTKDDSDSTRSWPRRSSSRNRISRGARSTRASSPSSTPAADDGRNTQKN</sequence>
<dbReference type="OrthoDB" id="429119at2759"/>
<evidence type="ECO:0000313" key="11">
    <source>
        <dbReference type="EMBL" id="RVE72293.1"/>
    </source>
</evidence>
<proteinExistence type="inferred from homology"/>
<evidence type="ECO:0000256" key="2">
    <source>
        <dbReference type="ARBA" id="ARBA00006875"/>
    </source>
</evidence>
<feature type="compositionally biased region" description="Basic and acidic residues" evidence="10">
    <location>
        <begin position="107"/>
        <end position="124"/>
    </location>
</feature>
<keyword evidence="4" id="KW-0282">Flagellum</keyword>
<evidence type="ECO:0000256" key="4">
    <source>
        <dbReference type="ARBA" id="ARBA00022846"/>
    </source>
</evidence>
<keyword evidence="12" id="KW-1185">Reference proteome</keyword>
<feature type="region of interest" description="Disordered" evidence="10">
    <location>
        <begin position="264"/>
        <end position="347"/>
    </location>
</feature>
<keyword evidence="5" id="KW-0175">Coiled coil</keyword>
<dbReference type="Pfam" id="PF05914">
    <property type="entry name" value="RIB43A"/>
    <property type="match status" value="1"/>
</dbReference>
<evidence type="ECO:0000256" key="8">
    <source>
        <dbReference type="ARBA" id="ARBA00023273"/>
    </source>
</evidence>
<gene>
    <name evidence="11" type="ORF">OJAV_G00060350</name>
</gene>